<dbReference type="Proteomes" id="UP000094527">
    <property type="component" value="Unassembled WGS sequence"/>
</dbReference>
<dbReference type="PANTHER" id="PTHR11139:SF1">
    <property type="entry name" value="TRANSFORMATION_TRANSCRIPTION DOMAIN-ASSOCIATED PROTEIN"/>
    <property type="match status" value="1"/>
</dbReference>
<feature type="non-terminal residue" evidence="2">
    <location>
        <position position="1"/>
    </location>
</feature>
<name>A0A1D2M6G8_ORCCI</name>
<dbReference type="AlphaFoldDB" id="A0A1D2M6G8"/>
<accession>A0A1D2M6G8</accession>
<comment type="caution">
    <text evidence="2">The sequence shown here is derived from an EMBL/GenBank/DDBJ whole genome shotgun (WGS) entry which is preliminary data.</text>
</comment>
<proteinExistence type="predicted"/>
<dbReference type="GO" id="GO:0006355">
    <property type="term" value="P:regulation of DNA-templated transcription"/>
    <property type="evidence" value="ECO:0007669"/>
    <property type="project" value="TreeGrafter"/>
</dbReference>
<organism evidence="2 3">
    <name type="scientific">Orchesella cincta</name>
    <name type="common">Springtail</name>
    <name type="synonym">Podura cincta</name>
    <dbReference type="NCBI Taxonomy" id="48709"/>
    <lineage>
        <taxon>Eukaryota</taxon>
        <taxon>Metazoa</taxon>
        <taxon>Ecdysozoa</taxon>
        <taxon>Arthropoda</taxon>
        <taxon>Hexapoda</taxon>
        <taxon>Collembola</taxon>
        <taxon>Entomobryomorpha</taxon>
        <taxon>Entomobryoidea</taxon>
        <taxon>Orchesellidae</taxon>
        <taxon>Orchesellinae</taxon>
        <taxon>Orchesella</taxon>
    </lineage>
</organism>
<dbReference type="SUPFAM" id="SSF56112">
    <property type="entry name" value="Protein kinase-like (PK-like)"/>
    <property type="match status" value="1"/>
</dbReference>
<dbReference type="PANTHER" id="PTHR11139">
    <property type="entry name" value="ATAXIA TELANGIECTASIA MUTATED ATM -RELATED"/>
    <property type="match status" value="1"/>
</dbReference>
<dbReference type="InterPro" id="IPR011009">
    <property type="entry name" value="Kinase-like_dom_sf"/>
</dbReference>
<evidence type="ECO:0000313" key="3">
    <source>
        <dbReference type="Proteomes" id="UP000094527"/>
    </source>
</evidence>
<keyword evidence="3" id="KW-1185">Reference proteome</keyword>
<evidence type="ECO:0000313" key="2">
    <source>
        <dbReference type="EMBL" id="ODM88580.1"/>
    </source>
</evidence>
<evidence type="ECO:0000259" key="1">
    <source>
        <dbReference type="PROSITE" id="PS50290"/>
    </source>
</evidence>
<dbReference type="SMART" id="SM00146">
    <property type="entry name" value="PI3Kc"/>
    <property type="match status" value="1"/>
</dbReference>
<dbReference type="GO" id="GO:0035267">
    <property type="term" value="C:NuA4 histone acetyltransferase complex"/>
    <property type="evidence" value="ECO:0007669"/>
    <property type="project" value="TreeGrafter"/>
</dbReference>
<dbReference type="OMA" id="EASNCGR"/>
<feature type="domain" description="PI3K/PI4K catalytic" evidence="1">
    <location>
        <begin position="154"/>
        <end position="480"/>
    </location>
</feature>
<dbReference type="EMBL" id="LJIJ01003416">
    <property type="protein sequence ID" value="ODM88580.1"/>
    <property type="molecule type" value="Genomic_DNA"/>
</dbReference>
<dbReference type="GO" id="GO:0000124">
    <property type="term" value="C:SAGA complex"/>
    <property type="evidence" value="ECO:0007669"/>
    <property type="project" value="TreeGrafter"/>
</dbReference>
<sequence>VPKLSFFRETWQEEQLKQLKTALASCYRVAFENQDSILITSLTPEIAGRINKMGLGFQFTQFPQDPWFGWMKTEFEKDFGHLASPQELLDVIQKLLKWIEIFEGNVKALPSLVLCDERSKLLLSFSMDVADVKLPGEFLIPKTPHYSMRIARFEAKLDVVVKPGSSGKRLTIRAHNGKVYPYLVANNSEPSEWEGERREERVLQLLRILNNYLGKQKETAKRSMRFMVPKLVAVSPQLRLAEDYPASLSLLEMFKLACSKQGFEADSLVLSYYQKLGAIQGKGEQLTHGALRDIFQGIQQGLVSVDVLKDWAVQNFVSASDYWMFRKTFTTQMCLNILAEYAFQLTSLKPEGLNIHPDTGLVNISYFKFDTDASQPPVPFRLTSNLYEFMTENGLAKCLTYPNYKLEAILRPILKDEILANLKRNESKNCLGWETPMETFNLETVTDLVINAASAIMTRLSRITGGKVNELIAAASKVDN</sequence>
<reference evidence="2 3" key="1">
    <citation type="journal article" date="2016" name="Genome Biol. Evol.">
        <title>Gene Family Evolution Reflects Adaptation to Soil Environmental Stressors in the Genome of the Collembolan Orchesella cincta.</title>
        <authorList>
            <person name="Faddeeva-Vakhrusheva A."/>
            <person name="Derks M.F."/>
            <person name="Anvar S.Y."/>
            <person name="Agamennone V."/>
            <person name="Suring W."/>
            <person name="Smit S."/>
            <person name="van Straalen N.M."/>
            <person name="Roelofs D."/>
        </authorList>
    </citation>
    <scope>NUCLEOTIDE SEQUENCE [LARGE SCALE GENOMIC DNA]</scope>
    <source>
        <tissue evidence="2">Mixed pool</tissue>
    </source>
</reference>
<dbReference type="STRING" id="48709.A0A1D2M6G8"/>
<dbReference type="GO" id="GO:0006281">
    <property type="term" value="P:DNA repair"/>
    <property type="evidence" value="ECO:0007669"/>
    <property type="project" value="TreeGrafter"/>
</dbReference>
<feature type="non-terminal residue" evidence="2">
    <location>
        <position position="480"/>
    </location>
</feature>
<dbReference type="InterPro" id="IPR000403">
    <property type="entry name" value="PI3/4_kinase_cat_dom"/>
</dbReference>
<dbReference type="PROSITE" id="PS50290">
    <property type="entry name" value="PI3_4_KINASE_3"/>
    <property type="match status" value="1"/>
</dbReference>
<gene>
    <name evidence="2" type="ORF">Ocin01_18102</name>
</gene>
<dbReference type="CDD" id="cd05163">
    <property type="entry name" value="PIKK_TRRAP"/>
    <property type="match status" value="1"/>
</dbReference>
<dbReference type="OrthoDB" id="5570127at2759"/>
<protein>
    <submittedName>
        <fullName evidence="2">Transformation/transcription domain-associated protein</fullName>
    </submittedName>
</protein>
<dbReference type="Pfam" id="PF00454">
    <property type="entry name" value="PI3_PI4_kinase"/>
    <property type="match status" value="1"/>
</dbReference>
<dbReference type="InterPro" id="IPR050517">
    <property type="entry name" value="DDR_Repair_Kinase"/>
</dbReference>
<dbReference type="GO" id="GO:0005634">
    <property type="term" value="C:nucleus"/>
    <property type="evidence" value="ECO:0007669"/>
    <property type="project" value="TreeGrafter"/>
</dbReference>